<proteinExistence type="inferred from homology"/>
<dbReference type="EMBL" id="JNGI01000019">
    <property type="protein sequence ID" value="KNC94794.1"/>
    <property type="molecule type" value="Genomic_DNA"/>
</dbReference>
<dbReference type="InterPro" id="IPR038610">
    <property type="entry name" value="FliK-like_C_sf"/>
</dbReference>
<dbReference type="InterPro" id="IPR021136">
    <property type="entry name" value="Flagellar_hook_control-like_C"/>
</dbReference>
<name>A0A0L0H1B6_9ENTR</name>
<keyword evidence="3" id="KW-1005">Bacterial flagellum biogenesis</keyword>
<organism evidence="6 7">
    <name type="scientific">Trabulsiella odontotermitis</name>
    <dbReference type="NCBI Taxonomy" id="379893"/>
    <lineage>
        <taxon>Bacteria</taxon>
        <taxon>Pseudomonadati</taxon>
        <taxon>Pseudomonadota</taxon>
        <taxon>Gammaproteobacteria</taxon>
        <taxon>Enterobacterales</taxon>
        <taxon>Enterobacteriaceae</taxon>
        <taxon>Trabulsiella</taxon>
    </lineage>
</organism>
<keyword evidence="7" id="KW-1185">Reference proteome</keyword>
<evidence type="ECO:0000256" key="3">
    <source>
        <dbReference type="ARBA" id="ARBA00022795"/>
    </source>
</evidence>
<feature type="domain" description="Flagellar hook-length control protein-like C-terminal" evidence="5">
    <location>
        <begin position="280"/>
        <end position="361"/>
    </location>
</feature>
<evidence type="ECO:0000313" key="6">
    <source>
        <dbReference type="EMBL" id="KNC94794.1"/>
    </source>
</evidence>
<protein>
    <recommendedName>
        <fullName evidence="5">Flagellar hook-length control protein-like C-terminal domain-containing protein</fullName>
    </recommendedName>
</protein>
<dbReference type="STRING" id="379893.GCA_001297775_01106"/>
<evidence type="ECO:0000259" key="5">
    <source>
        <dbReference type="Pfam" id="PF02120"/>
    </source>
</evidence>
<evidence type="ECO:0000313" key="7">
    <source>
        <dbReference type="Proteomes" id="UP000037393"/>
    </source>
</evidence>
<reference evidence="6 7" key="1">
    <citation type="journal article" date="2015" name="Appl. Environ. Microbiol.">
        <title>The Enterobacterium Trabulsiella odontotermitis Presents Novel Adaptations Related to Its Association with Fungus-Growing Termites.</title>
        <authorList>
            <person name="Sapountzis P."/>
            <person name="Gruntjes T."/>
            <person name="Otani S."/>
            <person name="Estevez J."/>
            <person name="da Costa R.R."/>
            <person name="Plunkett G.3rd."/>
            <person name="Perna N.T."/>
            <person name="Poulsen M."/>
        </authorList>
    </citation>
    <scope>NUCLEOTIDE SEQUENCE [LARGE SCALE GENOMIC DNA]</scope>
    <source>
        <strain evidence="6 7">12</strain>
    </source>
</reference>
<dbReference type="CDD" id="cd17470">
    <property type="entry name" value="T3SS_Flik_C"/>
    <property type="match status" value="1"/>
</dbReference>
<evidence type="ECO:0000256" key="1">
    <source>
        <dbReference type="ARBA" id="ARBA00003944"/>
    </source>
</evidence>
<dbReference type="PANTHER" id="PTHR37533">
    <property type="entry name" value="FLAGELLAR HOOK-LENGTH CONTROL PROTEIN"/>
    <property type="match status" value="1"/>
</dbReference>
<dbReference type="OrthoDB" id="1792985at2"/>
<dbReference type="AlphaFoldDB" id="A0A0L0H1B6"/>
<dbReference type="InterPro" id="IPR001635">
    <property type="entry name" value="Flag_hook_Flik"/>
</dbReference>
<gene>
    <name evidence="6" type="ORF">GM31_12250</name>
</gene>
<dbReference type="PANTHER" id="PTHR37533:SF2">
    <property type="entry name" value="FLAGELLAR HOOK-LENGTH CONTROL PROTEIN"/>
    <property type="match status" value="1"/>
</dbReference>
<dbReference type="RefSeq" id="WP_049856180.1">
    <property type="nucleotide sequence ID" value="NZ_JNGI01000019.1"/>
</dbReference>
<comment type="function">
    <text evidence="1">Controls the length of the flagellar hook.</text>
</comment>
<comment type="similarity">
    <text evidence="2">Belongs to the FliK family.</text>
</comment>
<evidence type="ECO:0000256" key="4">
    <source>
        <dbReference type="SAM" id="MobiDB-lite"/>
    </source>
</evidence>
<dbReference type="Gene3D" id="3.30.750.140">
    <property type="match status" value="1"/>
</dbReference>
<dbReference type="Proteomes" id="UP000037393">
    <property type="component" value="Unassembled WGS sequence"/>
</dbReference>
<comment type="caution">
    <text evidence="6">The sequence shown here is derived from an EMBL/GenBank/DDBJ whole genome shotgun (WGS) entry which is preliminary data.</text>
</comment>
<feature type="region of interest" description="Disordered" evidence="4">
    <location>
        <begin position="349"/>
        <end position="387"/>
    </location>
</feature>
<evidence type="ECO:0000256" key="2">
    <source>
        <dbReference type="ARBA" id="ARBA00009149"/>
    </source>
</evidence>
<accession>A0A0L0H1B6</accession>
<dbReference type="GO" id="GO:0009424">
    <property type="term" value="C:bacterial-type flagellum hook"/>
    <property type="evidence" value="ECO:0007669"/>
    <property type="project" value="InterPro"/>
</dbReference>
<dbReference type="GO" id="GO:0044780">
    <property type="term" value="P:bacterial-type flagellum assembly"/>
    <property type="evidence" value="ECO:0007669"/>
    <property type="project" value="InterPro"/>
</dbReference>
<dbReference type="InterPro" id="IPR052563">
    <property type="entry name" value="FliK"/>
</dbReference>
<dbReference type="NCBIfam" id="NF007514">
    <property type="entry name" value="PRK10118.1"/>
    <property type="match status" value="1"/>
</dbReference>
<sequence length="410" mass="41438">MITLPKLILSDTDAAAGQTAKFSGDAQDFLSLLAGALGGKGAGDGKTALTLADLQNVAAGLPKGDIKTSAQKLSQLLNQQDNTADLTDPHTLSDAQALLTSLTSRLAGVDATQAVAQTTNGKDALKTPADATTLSDDELASLSALMAMLPQPQTVTEPRTVAATTGASVPGLATATATAARAGADKALPGMTVKGNAKESAQAAKGADNAALAQTTPLAASAAVHADADSTPTATASTTPLAPVMSHTTAQPAAIPPAAAATVNAPLGSPDWQQSVSQHITMFTRQGQQTAELRLHPEELGQVHITLKMDDNQAQLQMVSPHSHVRAALEAALPVLRTQLADNGIQLGQSSISSESSSGQQQQQSFAQQQHASGSSGHSGGLQAENDEAVLVPASLQSLSRGNGAVDIFA</sequence>
<feature type="compositionally biased region" description="Low complexity" evidence="4">
    <location>
        <begin position="349"/>
        <end position="376"/>
    </location>
</feature>
<dbReference type="PATRIC" id="fig|379893.4.peg.2489"/>
<dbReference type="PRINTS" id="PR01007">
    <property type="entry name" value="FLGHOOKFLIK"/>
</dbReference>
<dbReference type="Pfam" id="PF02120">
    <property type="entry name" value="Flg_hook"/>
    <property type="match status" value="1"/>
</dbReference>